<evidence type="ECO:0000313" key="3">
    <source>
        <dbReference type="Proteomes" id="UP000307362"/>
    </source>
</evidence>
<gene>
    <name evidence="2" type="ORF">CWB73_19110</name>
</gene>
<keyword evidence="1" id="KW-0732">Signal</keyword>
<reference evidence="3" key="2">
    <citation type="submission" date="2019-06" db="EMBL/GenBank/DDBJ databases">
        <title>Co-occurence of chitin degradation, pigmentation and bioactivity in marine Pseudoalteromonas.</title>
        <authorList>
            <person name="Sonnenschein E.C."/>
            <person name="Bech P.K."/>
        </authorList>
    </citation>
    <scope>NUCLEOTIDE SEQUENCE [LARGE SCALE GENOMIC DNA]</scope>
    <source>
        <strain evidence="3">S1189</strain>
    </source>
</reference>
<feature type="chain" id="PRO_5024282880" evidence="1">
    <location>
        <begin position="20"/>
        <end position="147"/>
    </location>
</feature>
<dbReference type="EMBL" id="PNCM01000051">
    <property type="protein sequence ID" value="TMP77765.1"/>
    <property type="molecule type" value="Genomic_DNA"/>
</dbReference>
<protein>
    <submittedName>
        <fullName evidence="2">Uncharacterized protein</fullName>
    </submittedName>
</protein>
<evidence type="ECO:0000256" key="1">
    <source>
        <dbReference type="SAM" id="SignalP"/>
    </source>
</evidence>
<evidence type="ECO:0000313" key="2">
    <source>
        <dbReference type="EMBL" id="TMP77765.1"/>
    </source>
</evidence>
<sequence length="147" mass="16656">MKKHSVIFIFLGFVFMKFANDANASSCTILSQNTSAAITTKTDTKCIEFRGLNYNKAYFTADASFQQNAAYDLEIKNGNGKRLLKKVQKESGPSTNLKLNTHYNTTITVYLKPLTKDTHYEFFIVHDDNTTTNETMIYIGLNSKLEN</sequence>
<dbReference type="RefSeq" id="WP_138569038.1">
    <property type="nucleotide sequence ID" value="NZ_PNCM01000051.1"/>
</dbReference>
<comment type="caution">
    <text evidence="2">The sequence shown here is derived from an EMBL/GenBank/DDBJ whole genome shotgun (WGS) entry which is preliminary data.</text>
</comment>
<accession>A0A5S3YPN9</accession>
<name>A0A5S3YPN9_9GAMM</name>
<reference evidence="2 3" key="1">
    <citation type="submission" date="2017-12" db="EMBL/GenBank/DDBJ databases">
        <authorList>
            <person name="Paulsen S."/>
            <person name="Gram L.K."/>
        </authorList>
    </citation>
    <scope>NUCLEOTIDE SEQUENCE [LARGE SCALE GENOMIC DNA]</scope>
    <source>
        <strain evidence="2 3">S1189</strain>
    </source>
</reference>
<organism evidence="2 3">
    <name type="scientific">Pseudoalteromonas phenolica</name>
    <dbReference type="NCBI Taxonomy" id="161398"/>
    <lineage>
        <taxon>Bacteria</taxon>
        <taxon>Pseudomonadati</taxon>
        <taxon>Pseudomonadota</taxon>
        <taxon>Gammaproteobacteria</taxon>
        <taxon>Alteromonadales</taxon>
        <taxon>Pseudoalteromonadaceae</taxon>
        <taxon>Pseudoalteromonas</taxon>
    </lineage>
</organism>
<feature type="signal peptide" evidence="1">
    <location>
        <begin position="1"/>
        <end position="19"/>
    </location>
</feature>
<dbReference type="AlphaFoldDB" id="A0A5S3YPN9"/>
<proteinExistence type="predicted"/>
<dbReference type="Proteomes" id="UP000307362">
    <property type="component" value="Unassembled WGS sequence"/>
</dbReference>
<dbReference type="OrthoDB" id="9805269at2"/>